<dbReference type="GO" id="GO:0000978">
    <property type="term" value="F:RNA polymerase II cis-regulatory region sequence-specific DNA binding"/>
    <property type="evidence" value="ECO:0000318"/>
    <property type="project" value="GO_Central"/>
</dbReference>
<dbReference type="InParanoid" id="T1FXC5"/>
<reference evidence="10 12" key="2">
    <citation type="journal article" date="2013" name="Nature">
        <title>Insights into bilaterian evolution from three spiralian genomes.</title>
        <authorList>
            <person name="Simakov O."/>
            <person name="Marletaz F."/>
            <person name="Cho S.J."/>
            <person name="Edsinger-Gonzales E."/>
            <person name="Havlak P."/>
            <person name="Hellsten U."/>
            <person name="Kuo D.H."/>
            <person name="Larsson T."/>
            <person name="Lv J."/>
            <person name="Arendt D."/>
            <person name="Savage R."/>
            <person name="Osoegawa K."/>
            <person name="de Jong P."/>
            <person name="Grimwood J."/>
            <person name="Chapman J.A."/>
            <person name="Shapiro H."/>
            <person name="Aerts A."/>
            <person name="Otillar R.P."/>
            <person name="Terry A.Y."/>
            <person name="Boore J.L."/>
            <person name="Grigoriev I.V."/>
            <person name="Lindberg D.R."/>
            <person name="Seaver E.C."/>
            <person name="Weisblat D.A."/>
            <person name="Putnam N.H."/>
            <person name="Rokhsar D.S."/>
        </authorList>
    </citation>
    <scope>NUCLEOTIDE SEQUENCE</scope>
</reference>
<comment type="similarity">
    <text evidence="2">Belongs to the krueppel C2H2-type zinc-finger protein family.</text>
</comment>
<dbReference type="Pfam" id="PF00096">
    <property type="entry name" value="zf-C2H2"/>
    <property type="match status" value="2"/>
</dbReference>
<dbReference type="GO" id="GO:0005634">
    <property type="term" value="C:nucleus"/>
    <property type="evidence" value="ECO:0000318"/>
    <property type="project" value="GO_Central"/>
</dbReference>
<dbReference type="GO" id="GO:0006357">
    <property type="term" value="P:regulation of transcription by RNA polymerase II"/>
    <property type="evidence" value="ECO:0000318"/>
    <property type="project" value="GO_Central"/>
</dbReference>
<feature type="domain" description="C2H2-type" evidence="9">
    <location>
        <begin position="37"/>
        <end position="64"/>
    </location>
</feature>
<dbReference type="GeneID" id="20213473"/>
<dbReference type="SUPFAM" id="SSF57667">
    <property type="entry name" value="beta-beta-alpha zinc fingers"/>
    <property type="match status" value="2"/>
</dbReference>
<evidence type="ECO:0000259" key="9">
    <source>
        <dbReference type="PROSITE" id="PS50157"/>
    </source>
</evidence>
<evidence type="ECO:0000256" key="1">
    <source>
        <dbReference type="ARBA" id="ARBA00004123"/>
    </source>
</evidence>
<dbReference type="Proteomes" id="UP000015101">
    <property type="component" value="Unassembled WGS sequence"/>
</dbReference>
<evidence type="ECO:0000256" key="5">
    <source>
        <dbReference type="ARBA" id="ARBA00022771"/>
    </source>
</evidence>
<evidence type="ECO:0000256" key="7">
    <source>
        <dbReference type="ARBA" id="ARBA00023242"/>
    </source>
</evidence>
<comment type="subcellular location">
    <subcellularLocation>
        <location evidence="1">Nucleus</location>
    </subcellularLocation>
</comment>
<dbReference type="OMA" id="HNINAYS"/>
<dbReference type="GO" id="GO:0008270">
    <property type="term" value="F:zinc ion binding"/>
    <property type="evidence" value="ECO:0007669"/>
    <property type="project" value="UniProtKB-KW"/>
</dbReference>
<evidence type="ECO:0000256" key="3">
    <source>
        <dbReference type="ARBA" id="ARBA00022723"/>
    </source>
</evidence>
<dbReference type="InterPro" id="IPR027756">
    <property type="entry name" value="Ovo-like"/>
</dbReference>
<proteinExistence type="inferred from homology"/>
<name>T1FXC5_HELRO</name>
<dbReference type="GO" id="GO:0009968">
    <property type="term" value="P:negative regulation of signal transduction"/>
    <property type="evidence" value="ECO:0007669"/>
    <property type="project" value="UniProtKB-ARBA"/>
</dbReference>
<protein>
    <recommendedName>
        <fullName evidence="9">C2H2-type domain-containing protein</fullName>
    </recommendedName>
</protein>
<dbReference type="EnsemblMetazoa" id="HelroT63219">
    <property type="protein sequence ID" value="HelroP63219"/>
    <property type="gene ID" value="HelroG63219"/>
</dbReference>
<dbReference type="SMART" id="SM00355">
    <property type="entry name" value="ZnF_C2H2"/>
    <property type="match status" value="4"/>
</dbReference>
<evidence type="ECO:0000256" key="8">
    <source>
        <dbReference type="PROSITE-ProRule" id="PRU00042"/>
    </source>
</evidence>
<reference evidence="12" key="1">
    <citation type="submission" date="2012-12" db="EMBL/GenBank/DDBJ databases">
        <authorList>
            <person name="Hellsten U."/>
            <person name="Grimwood J."/>
            <person name="Chapman J.A."/>
            <person name="Shapiro H."/>
            <person name="Aerts A."/>
            <person name="Otillar R.P."/>
            <person name="Terry A.Y."/>
            <person name="Boore J.L."/>
            <person name="Simakov O."/>
            <person name="Marletaz F."/>
            <person name="Cho S.-J."/>
            <person name="Edsinger-Gonzales E."/>
            <person name="Havlak P."/>
            <person name="Kuo D.-H."/>
            <person name="Larsson T."/>
            <person name="Lv J."/>
            <person name="Arendt D."/>
            <person name="Savage R."/>
            <person name="Osoegawa K."/>
            <person name="de Jong P."/>
            <person name="Lindberg D.R."/>
            <person name="Seaver E.C."/>
            <person name="Weisblat D.A."/>
            <person name="Putnam N.H."/>
            <person name="Grigoriev I.V."/>
            <person name="Rokhsar D.S."/>
        </authorList>
    </citation>
    <scope>NUCLEOTIDE SEQUENCE</scope>
</reference>
<feature type="domain" description="C2H2-type" evidence="9">
    <location>
        <begin position="65"/>
        <end position="93"/>
    </location>
</feature>
<dbReference type="GO" id="GO:0045596">
    <property type="term" value="P:negative regulation of cell differentiation"/>
    <property type="evidence" value="ECO:0007669"/>
    <property type="project" value="UniProtKB-ARBA"/>
</dbReference>
<dbReference type="InterPro" id="IPR036236">
    <property type="entry name" value="Znf_C2H2_sf"/>
</dbReference>
<dbReference type="RefSeq" id="XP_009009557.1">
    <property type="nucleotide sequence ID" value="XM_009011309.1"/>
</dbReference>
<dbReference type="GO" id="GO:0010837">
    <property type="term" value="P:regulation of keratinocyte proliferation"/>
    <property type="evidence" value="ECO:0007669"/>
    <property type="project" value="UniProtKB-ARBA"/>
</dbReference>
<dbReference type="PROSITE" id="PS00028">
    <property type="entry name" value="ZINC_FINGER_C2H2_1"/>
    <property type="match status" value="3"/>
</dbReference>
<dbReference type="GO" id="GO:0009913">
    <property type="term" value="P:epidermal cell differentiation"/>
    <property type="evidence" value="ECO:0000318"/>
    <property type="project" value="GO_Central"/>
</dbReference>
<dbReference type="EMBL" id="KB095811">
    <property type="protein sequence ID" value="ESO12837.1"/>
    <property type="molecule type" value="Genomic_DNA"/>
</dbReference>
<keyword evidence="6" id="KW-0862">Zinc</keyword>
<dbReference type="AlphaFoldDB" id="T1FXC5"/>
<keyword evidence="4" id="KW-0677">Repeat</keyword>
<reference evidence="11" key="3">
    <citation type="submission" date="2015-06" db="UniProtKB">
        <authorList>
            <consortium name="EnsemblMetazoa"/>
        </authorList>
    </citation>
    <scope>IDENTIFICATION</scope>
</reference>
<evidence type="ECO:0000256" key="2">
    <source>
        <dbReference type="ARBA" id="ARBA00006991"/>
    </source>
</evidence>
<organism evidence="11 12">
    <name type="scientific">Helobdella robusta</name>
    <name type="common">Californian leech</name>
    <dbReference type="NCBI Taxonomy" id="6412"/>
    <lineage>
        <taxon>Eukaryota</taxon>
        <taxon>Metazoa</taxon>
        <taxon>Spiralia</taxon>
        <taxon>Lophotrochozoa</taxon>
        <taxon>Annelida</taxon>
        <taxon>Clitellata</taxon>
        <taxon>Hirudinea</taxon>
        <taxon>Rhynchobdellida</taxon>
        <taxon>Glossiphoniidae</taxon>
        <taxon>Helobdella</taxon>
    </lineage>
</organism>
<dbReference type="OrthoDB" id="6508643at2759"/>
<keyword evidence="7" id="KW-0539">Nucleus</keyword>
<dbReference type="FunFam" id="3.30.160.60:FF:001250">
    <property type="entry name" value="putative transcription factor ovo-like protein 3"/>
    <property type="match status" value="1"/>
</dbReference>
<dbReference type="InterPro" id="IPR013087">
    <property type="entry name" value="Znf_C2H2_type"/>
</dbReference>
<dbReference type="GO" id="GO:0045892">
    <property type="term" value="P:negative regulation of DNA-templated transcription"/>
    <property type="evidence" value="ECO:0007669"/>
    <property type="project" value="UniProtKB-ARBA"/>
</dbReference>
<accession>T1FXC5</accession>
<dbReference type="GO" id="GO:0051241">
    <property type="term" value="P:negative regulation of multicellular organismal process"/>
    <property type="evidence" value="ECO:0007669"/>
    <property type="project" value="UniProtKB-ARBA"/>
</dbReference>
<dbReference type="FunFam" id="3.30.160.60:FF:000452">
    <property type="entry name" value="Transcription factor Ovo-like 2"/>
    <property type="match status" value="1"/>
</dbReference>
<dbReference type="GO" id="GO:0000981">
    <property type="term" value="F:DNA-binding transcription factor activity, RNA polymerase II-specific"/>
    <property type="evidence" value="ECO:0000318"/>
    <property type="project" value="GO_Central"/>
</dbReference>
<keyword evidence="12" id="KW-1185">Reference proteome</keyword>
<dbReference type="eggNOG" id="KOG3576">
    <property type="taxonomic scope" value="Eukaryota"/>
</dbReference>
<sequence>METTADDKHVCLICHKIFPKQRILNRHMKCHSDIKRYLCTLCGKGFNDTFDLKRHTRTHTGVRPYKCSHCDKAFTQRCSLESHERKLHGLEIPYAYKERRHKTYVCEECGHTSDQPEVHYKHLKDNHPDCPSLRRTHDRRLFKFSAAANVLASNSNNTNSSGMNDIDQNINLNNEHLVDENNNDFGCYDNNYHVNSNSSSFYINDNSNHSSNSSQQSRCDIKHNINAYSDDSCCSTVDVSR</sequence>
<dbReference type="PANTHER" id="PTHR10032">
    <property type="entry name" value="ZINC FINGER PROTEIN WITH KRAB AND SCAN DOMAINS"/>
    <property type="match status" value="1"/>
</dbReference>
<dbReference type="EMBL" id="AMQM01000246">
    <property type="status" value="NOT_ANNOTATED_CDS"/>
    <property type="molecule type" value="Genomic_DNA"/>
</dbReference>
<keyword evidence="3" id="KW-0479">Metal-binding</keyword>
<evidence type="ECO:0000256" key="4">
    <source>
        <dbReference type="ARBA" id="ARBA00022737"/>
    </source>
</evidence>
<dbReference type="PROSITE" id="PS50157">
    <property type="entry name" value="ZINC_FINGER_C2H2_2"/>
    <property type="match status" value="3"/>
</dbReference>
<evidence type="ECO:0000256" key="6">
    <source>
        <dbReference type="ARBA" id="ARBA00022833"/>
    </source>
</evidence>
<dbReference type="HOGENOM" id="CLU_087964_2_0_1"/>
<dbReference type="CTD" id="20213473"/>
<dbReference type="Gene3D" id="3.30.160.60">
    <property type="entry name" value="Classic Zinc Finger"/>
    <property type="match status" value="2"/>
</dbReference>
<evidence type="ECO:0000313" key="10">
    <source>
        <dbReference type="EMBL" id="ESO12837.1"/>
    </source>
</evidence>
<dbReference type="PANTHER" id="PTHR10032:SF271">
    <property type="entry name" value="RH12261P-RELATED"/>
    <property type="match status" value="1"/>
</dbReference>
<evidence type="ECO:0000313" key="12">
    <source>
        <dbReference type="Proteomes" id="UP000015101"/>
    </source>
</evidence>
<keyword evidence="5 8" id="KW-0863">Zinc-finger</keyword>
<feature type="domain" description="C2H2-type" evidence="9">
    <location>
        <begin position="9"/>
        <end position="36"/>
    </location>
</feature>
<dbReference type="KEGG" id="hro:HELRODRAFT_63219"/>
<gene>
    <name evidence="11" type="primary">20213473</name>
    <name evidence="10" type="ORF">HELRODRAFT_63219</name>
</gene>
<evidence type="ECO:0000313" key="11">
    <source>
        <dbReference type="EnsemblMetazoa" id="HelroP63219"/>
    </source>
</evidence>